<proteinExistence type="predicted"/>
<feature type="compositionally biased region" description="Low complexity" evidence="1">
    <location>
        <begin position="573"/>
        <end position="591"/>
    </location>
</feature>
<feature type="compositionally biased region" description="Basic and acidic residues" evidence="1">
    <location>
        <begin position="38"/>
        <end position="49"/>
    </location>
</feature>
<evidence type="ECO:0000313" key="2">
    <source>
        <dbReference type="EMBL" id="KAK0733472.1"/>
    </source>
</evidence>
<dbReference type="EMBL" id="JAUIRO010000001">
    <property type="protein sequence ID" value="KAK0733472.1"/>
    <property type="molecule type" value="Genomic_DNA"/>
</dbReference>
<feature type="region of interest" description="Disordered" evidence="1">
    <location>
        <begin position="1"/>
        <end position="113"/>
    </location>
</feature>
<keyword evidence="3" id="KW-1185">Reference proteome</keyword>
<gene>
    <name evidence="2" type="ORF">B0T26DRAFT_797509</name>
</gene>
<name>A0AA40BFU7_9PEZI</name>
<feature type="compositionally biased region" description="Low complexity" evidence="1">
    <location>
        <begin position="692"/>
        <end position="706"/>
    </location>
</feature>
<protein>
    <submittedName>
        <fullName evidence="2">Uncharacterized protein</fullName>
    </submittedName>
</protein>
<dbReference type="RefSeq" id="XP_060302349.1">
    <property type="nucleotide sequence ID" value="XM_060446929.1"/>
</dbReference>
<sequence>MKPPYTYPHERGLRPSWGAFDTAAPNDERARRRRSTRQSRDSNESDEIRVNPNPVWPLPLSTGARGGHGRFAHQGHVQYRQQLPQPEIYNAQVVDDDVDDDDDTEESDYAAGDVAAEVEAPKARGRWGRIVDRFGAKLGRNNGKSKDVGLTGNGKQDKESGLKRIYKKLGCFGRGNGQNKGGQQQEPPQHQQDDEIPPEVGGQGVLPLGTNIPPEVVQQLPVANQAPEPVAGPSTMVQRVSTLMAETRPAPDLPPHPAAAQSLEQQYQQHQASDSAMNQKPLDSYLAAKALHLMTEPHSGFRSQSAFSLAPVQETELNTCSSQNSLATTTLGPDAIAYQVGQQQYNALSPPPGRHYMSGALQQQAYSPGLHPLLGGGGSSEGFDNPFAHLNADFDGPARPSRHPIADAHAEEWHRCGPAIPERLSSRPWRPRSRAMLSSSSSMSHRRRQRSIMSGSSSLDSRRMSWNPYDLPTPPHQPLLADMMELLKQQQSSSRPSTARGPRASRSSNLMTNAGSALVNVNAAAAAAAANANANRNGSLNARKSNLSNVKNSNNAAIAVVPGHVRGVPLFSTGSSAAGDSAVSGVSQGSAEEAPWADRMARLSRTTEDSGVGVLAEEEQQYKNKTKQQNQYQQQLQKNQQQQQYQPPQQQHQQQQQPPQQQLPPPPQQHRKKNSDATTTMAMWRARDRNSKAAAAVAKAEKQQQQSLHENGGGSSSSTSSATEAATGRGPAGGPAGGGVGLGIMNEAWWKRNSNGKMVPPPLSLPLVKQPAPAPTLATASQSQLQLPQQQPLPSQKLPLPPLPKTQQQQQQKRGMRTSM</sequence>
<feature type="region of interest" description="Disordered" evidence="1">
    <location>
        <begin position="423"/>
        <end position="465"/>
    </location>
</feature>
<feature type="compositionally biased region" description="Polar residues" evidence="1">
    <location>
        <begin position="488"/>
        <end position="497"/>
    </location>
</feature>
<comment type="caution">
    <text evidence="2">The sequence shown here is derived from an EMBL/GenBank/DDBJ whole genome shotgun (WGS) entry which is preliminary data.</text>
</comment>
<dbReference type="Proteomes" id="UP001172101">
    <property type="component" value="Unassembled WGS sequence"/>
</dbReference>
<feature type="compositionally biased region" description="Low complexity" evidence="1">
    <location>
        <begin position="776"/>
        <end position="798"/>
    </location>
</feature>
<feature type="compositionally biased region" description="Acidic residues" evidence="1">
    <location>
        <begin position="94"/>
        <end position="108"/>
    </location>
</feature>
<feature type="compositionally biased region" description="Low complexity" evidence="1">
    <location>
        <begin position="181"/>
        <end position="190"/>
    </location>
</feature>
<dbReference type="GeneID" id="85330199"/>
<evidence type="ECO:0000256" key="1">
    <source>
        <dbReference type="SAM" id="MobiDB-lite"/>
    </source>
</evidence>
<feature type="region of interest" description="Disordered" evidence="1">
    <location>
        <begin position="761"/>
        <end position="820"/>
    </location>
</feature>
<feature type="region of interest" description="Disordered" evidence="1">
    <location>
        <begin position="488"/>
        <end position="509"/>
    </location>
</feature>
<reference evidence="2" key="1">
    <citation type="submission" date="2023-06" db="EMBL/GenBank/DDBJ databases">
        <title>Genome-scale phylogeny and comparative genomics of the fungal order Sordariales.</title>
        <authorList>
            <consortium name="Lawrence Berkeley National Laboratory"/>
            <person name="Hensen N."/>
            <person name="Bonometti L."/>
            <person name="Westerberg I."/>
            <person name="Brannstrom I.O."/>
            <person name="Guillou S."/>
            <person name="Cros-Aarteil S."/>
            <person name="Calhoun S."/>
            <person name="Haridas S."/>
            <person name="Kuo A."/>
            <person name="Mondo S."/>
            <person name="Pangilinan J."/>
            <person name="Riley R."/>
            <person name="LaButti K."/>
            <person name="Andreopoulos B."/>
            <person name="Lipzen A."/>
            <person name="Chen C."/>
            <person name="Yanf M."/>
            <person name="Daum C."/>
            <person name="Ng V."/>
            <person name="Clum A."/>
            <person name="Steindorff A."/>
            <person name="Ohm R."/>
            <person name="Martin F."/>
            <person name="Silar P."/>
            <person name="Natvig D."/>
            <person name="Lalanne C."/>
            <person name="Gautier V."/>
            <person name="Ament-velasquez S.L."/>
            <person name="Kruys A."/>
            <person name="Hutchinson M.I."/>
            <person name="Powell A.J."/>
            <person name="Barry K."/>
            <person name="Miller A.N."/>
            <person name="Grigoriev I.V."/>
            <person name="Debuchy R."/>
            <person name="Gladieux P."/>
            <person name="Thoren M.H."/>
            <person name="Johannesson H."/>
        </authorList>
    </citation>
    <scope>NUCLEOTIDE SEQUENCE</scope>
    <source>
        <strain evidence="2">SMH2392-1A</strain>
    </source>
</reference>
<dbReference type="AlphaFoldDB" id="A0AA40BFU7"/>
<feature type="compositionally biased region" description="Low complexity" evidence="1">
    <location>
        <begin position="716"/>
        <end position="729"/>
    </location>
</feature>
<feature type="region of interest" description="Disordered" evidence="1">
    <location>
        <begin position="137"/>
        <end position="233"/>
    </location>
</feature>
<feature type="compositionally biased region" description="Low complexity" evidence="1">
    <location>
        <begin position="423"/>
        <end position="443"/>
    </location>
</feature>
<evidence type="ECO:0000313" key="3">
    <source>
        <dbReference type="Proteomes" id="UP001172101"/>
    </source>
</evidence>
<feature type="region of interest" description="Disordered" evidence="1">
    <location>
        <begin position="573"/>
        <end position="597"/>
    </location>
</feature>
<accession>A0AA40BFU7</accession>
<feature type="compositionally biased region" description="Low complexity" evidence="1">
    <location>
        <begin position="627"/>
        <end position="660"/>
    </location>
</feature>
<organism evidence="2 3">
    <name type="scientific">Lasiosphaeria miniovina</name>
    <dbReference type="NCBI Taxonomy" id="1954250"/>
    <lineage>
        <taxon>Eukaryota</taxon>
        <taxon>Fungi</taxon>
        <taxon>Dikarya</taxon>
        <taxon>Ascomycota</taxon>
        <taxon>Pezizomycotina</taxon>
        <taxon>Sordariomycetes</taxon>
        <taxon>Sordariomycetidae</taxon>
        <taxon>Sordariales</taxon>
        <taxon>Lasiosphaeriaceae</taxon>
        <taxon>Lasiosphaeria</taxon>
    </lineage>
</organism>
<feature type="compositionally biased region" description="Gly residues" evidence="1">
    <location>
        <begin position="730"/>
        <end position="739"/>
    </location>
</feature>
<feature type="region of interest" description="Disordered" evidence="1">
    <location>
        <begin position="622"/>
        <end position="739"/>
    </location>
</feature>